<feature type="domain" description="Alpha-2-macroglobulin bait region" evidence="3">
    <location>
        <begin position="992"/>
        <end position="1139"/>
    </location>
</feature>
<dbReference type="Gene3D" id="2.60.40.1930">
    <property type="match status" value="1"/>
</dbReference>
<evidence type="ECO:0000256" key="2">
    <source>
        <dbReference type="SAM" id="SignalP"/>
    </source>
</evidence>
<evidence type="ECO:0000256" key="1">
    <source>
        <dbReference type="ARBA" id="ARBA00010556"/>
    </source>
</evidence>
<dbReference type="InterPro" id="IPR008930">
    <property type="entry name" value="Terpenoid_cyclase/PrenylTrfase"/>
</dbReference>
<dbReference type="GO" id="GO:0004866">
    <property type="term" value="F:endopeptidase inhibitor activity"/>
    <property type="evidence" value="ECO:0007669"/>
    <property type="project" value="InterPro"/>
</dbReference>
<gene>
    <name evidence="5" type="ORF">TSACC_244</name>
</gene>
<feature type="signal peptide" evidence="2">
    <location>
        <begin position="1"/>
        <end position="17"/>
    </location>
</feature>
<evidence type="ECO:0000259" key="4">
    <source>
        <dbReference type="SMART" id="SM01360"/>
    </source>
</evidence>
<evidence type="ECO:0000313" key="6">
    <source>
        <dbReference type="Proteomes" id="UP000076023"/>
    </source>
</evidence>
<dbReference type="InterPro" id="IPR001599">
    <property type="entry name" value="Macroglobln_a2"/>
</dbReference>
<dbReference type="InterPro" id="IPR051802">
    <property type="entry name" value="YfhM-like"/>
</dbReference>
<proteinExistence type="inferred from homology"/>
<organism evidence="5 6">
    <name type="scientific">Terrimicrobium sacchariphilum</name>
    <dbReference type="NCBI Taxonomy" id="690879"/>
    <lineage>
        <taxon>Bacteria</taxon>
        <taxon>Pseudomonadati</taxon>
        <taxon>Verrucomicrobiota</taxon>
        <taxon>Terrimicrobiia</taxon>
        <taxon>Terrimicrobiales</taxon>
        <taxon>Terrimicrobiaceae</taxon>
        <taxon>Terrimicrobium</taxon>
    </lineage>
</organism>
<dbReference type="InterPro" id="IPR047565">
    <property type="entry name" value="Alpha-macroglob_thiol-ester_cl"/>
</dbReference>
<dbReference type="PANTHER" id="PTHR40094">
    <property type="entry name" value="ALPHA-2-MACROGLOBULIN HOMOLOG"/>
    <property type="match status" value="1"/>
</dbReference>
<dbReference type="EMBL" id="BDCO01000002">
    <property type="protein sequence ID" value="GAT31650.1"/>
    <property type="molecule type" value="Genomic_DNA"/>
</dbReference>
<dbReference type="Proteomes" id="UP000076023">
    <property type="component" value="Unassembled WGS sequence"/>
</dbReference>
<dbReference type="STRING" id="690879.TSACC_244"/>
<dbReference type="SMART" id="SM01360">
    <property type="entry name" value="A2M"/>
    <property type="match status" value="1"/>
</dbReference>
<dbReference type="Gene3D" id="1.50.10.20">
    <property type="match status" value="1"/>
</dbReference>
<evidence type="ECO:0008006" key="7">
    <source>
        <dbReference type="Google" id="ProtNLM"/>
    </source>
</evidence>
<comment type="caution">
    <text evidence="5">The sequence shown here is derived from an EMBL/GenBank/DDBJ whole genome shotgun (WGS) entry which is preliminary data.</text>
</comment>
<dbReference type="RefSeq" id="WP_075077542.1">
    <property type="nucleotide sequence ID" value="NZ_BDCO01000002.1"/>
</dbReference>
<dbReference type="PANTHER" id="PTHR40094:SF1">
    <property type="entry name" value="UBIQUITIN DOMAIN-CONTAINING PROTEIN"/>
    <property type="match status" value="1"/>
</dbReference>
<dbReference type="FunCoup" id="A0A146G1X6">
    <property type="interactions" value="110"/>
</dbReference>
<name>A0A146G1X6_TERSA</name>
<reference evidence="6" key="1">
    <citation type="journal article" date="2017" name="Genome Announc.">
        <title>Draft Genome Sequence of Terrimicrobium sacchariphilum NM-5T, a Facultative Anaerobic Soil Bacterium of the Class Spartobacteria.</title>
        <authorList>
            <person name="Qiu Y.L."/>
            <person name="Tourlousse D.M."/>
            <person name="Matsuura N."/>
            <person name="Ohashi A."/>
            <person name="Sekiguchi Y."/>
        </authorList>
    </citation>
    <scope>NUCLEOTIDE SEQUENCE [LARGE SCALE GENOMIC DNA]</scope>
    <source>
        <strain evidence="6">NM-5</strain>
    </source>
</reference>
<accession>A0A146G1X6</accession>
<keyword evidence="6" id="KW-1185">Reference proteome</keyword>
<dbReference type="InParanoid" id="A0A146G1X6"/>
<dbReference type="InterPro" id="IPR011625">
    <property type="entry name" value="A2M_N_BRD"/>
</dbReference>
<feature type="domain" description="Alpha-2-macroglobulin" evidence="4">
    <location>
        <begin position="1205"/>
        <end position="1295"/>
    </location>
</feature>
<dbReference type="InterPro" id="IPR041246">
    <property type="entry name" value="Bact_MG10"/>
</dbReference>
<dbReference type="Pfam" id="PF07703">
    <property type="entry name" value="A2M_BRD"/>
    <property type="match status" value="1"/>
</dbReference>
<sequence length="1882" mass="205440">MKRLSLLLIAALSTAVALEPPPVRKSEAERKAAAPAVKNEPVFTTEEDTRPFANAPAAGGLSVSGNDTLLQPYNSIDVSFPAPMVSSDKVDAEDQPSPVVAWPKLDATWTWRSPTEGSLMIKGPLVPGQTYRFRLVSGLTDLAGNPAPVDTWGFEAKTDPLRIVDSGYGGNGGLGSQPQVRLEFKFPIRLATAAESVWFQDRVTRVRFPAEVLLNRAQGVLDTKVVDVAPDADTKVYDFRVRPLAPLPMNRRFDLVIDGIQDAYAGRTLPFPRVISLGTTEPLSILTVAAANRPMEKPRIEIKFDEWLGDDPLPPKAVKITPEVPHLQLRKDGQFIYAEGDFDRSVHYTVEIDPDIRGYSGYGLAKAERWGATFRPFPGTVIFPDREVRQRSVLGLSFTFYQFNTSELTWRIAPIPLDKLAQVQAAEKEFTQPLTDEAGNQQWTEEGNFRYVPSQPLIETLQLSPLGSGTFPASADQKEVLREIAWKPDNSATLDGPMLLEVTGKDAKGRVIGNRAIIYFGEAVITRKVSAKQTDVRVARMTDAQPVAGATVSALDSSLREISTATTNSQGIASWPTPDVAGAQYYLARANGISTLQPTRLSDQIGSGSLSAVQPPPLRAFTFTDRPLYRPGQSVQFKGIIRQEKDGSLTIPAKATVTWRIEKQYGSEEAVAEGSAKLDAEGSWNGQWTPAEGSSVGDFVVRTLLDGTPVGDSAQFKVEEFRNPPFNVICEKAEVENPAESVITVSSQYFHGAPNAGSRVKWTATWLSDSTEGYYNGYGSDSMTRVDIYSEDVHIPTYMAEISGETALDGNGHATLRCNAPFPDPGNRAYCNVSWKVEVTGPDGQTIPGGTSQVVPMDKVLLGVKNRDRNDGTIAFSWDADTPFGSKPDAVSIELFQVVTKSVKERLAPNVYRYRNFDQYISVEKKGHVTEHDLSFQPKEPGRYVLVVSPIKGNAAFPVSEDAYLEGPAPAQVPVQSDNTATVFSSVPSDNVSVDDQRPEGRPWKAGETASVRILSSTGGIAWVTLETDRILETFTVPVPANSTRIDIPIKAEYEPNVTVSVYLLRPGGTNELAGEIYGSTTLFVRQPGRVLSVDVKTTKPEYKPREPIYGRVAVTAEDKPVANADLAIYAVDDSILELGEWRLPVLLPAFFPGRPLGVVTYSSLRAYVDKINPRWLTMKGFTAGDGGDDAFANTTFARKEFKPIILWQPNVKTNADGIASFQCEAPDNLTRFRVIAVAQTRESQFGAGNSTLTVTKNLLLDTALPRFVREGDEIELRAVARQKLWDSARLKVRCTVGAGLELTGPAEQEISADRDAPAVVRFRAKASAVGGSTVKFDVVALNDTTVTDSVEVPIPIAEPVILRKDAVAGTAGNTTFKVAEVAPGAWENAKGDFTFSVSTTPWLPKLQGIPYLIEYPHGCFEQKSSRLLAYTYLGGLLKYIPDAGVRKENYQDVITRTLEEFEQGLLSDGRLPYWPGGTKANDFVTIQAAWCVSQAETAGFEVPERLASELPTALTNMVLGQNGLSAMPTLRAFAFFTLASFGNEPDATLKSAANELYLQRDKMGTDGKAMLALSLSLLKIEPEKQKTIVSELPREPEGIAFNPETFSSQTRTQALCDWARLVITPGPQNQEIVDRLGKLLEKAQSLSTQENLWLLVTFNTLLDKSSFAKLRSNRLKPAAATVSENSTAAAWSPQTLVNLATFVVDGLPKSTAPGSFVLSAAYRTAQRETPAEIHGLKIERIVKNLTASDRDGSAAHPYKLGDQVLISYRFSAEDRQSFVALEDMIPAGLEIVNPNLALFGRYYDIPAEGDVSTASLSHSEIRDQQTNLYFDRVDKGRSSYSVLARATAAGNFIWPATQIVPMYDSRFFGRSASSQCAVVSE</sequence>
<evidence type="ECO:0000313" key="5">
    <source>
        <dbReference type="EMBL" id="GAT31650.1"/>
    </source>
</evidence>
<evidence type="ECO:0000259" key="3">
    <source>
        <dbReference type="SMART" id="SM01359"/>
    </source>
</evidence>
<dbReference type="Pfam" id="PF17973">
    <property type="entry name" value="bMG10"/>
    <property type="match status" value="1"/>
</dbReference>
<dbReference type="SUPFAM" id="SSF48239">
    <property type="entry name" value="Terpenoid cyclases/Protein prenyltransferases"/>
    <property type="match status" value="1"/>
</dbReference>
<dbReference type="SMART" id="SM01419">
    <property type="entry name" value="Thiol-ester_cl"/>
    <property type="match status" value="1"/>
</dbReference>
<dbReference type="Pfam" id="PF00207">
    <property type="entry name" value="A2M"/>
    <property type="match status" value="1"/>
</dbReference>
<comment type="similarity">
    <text evidence="1">Belongs to the protease inhibitor I39 (alpha-2-macroglobulin) family. Bacterial alpha-2-macroglobulin subfamily.</text>
</comment>
<keyword evidence="2" id="KW-0732">Signal</keyword>
<dbReference type="SMART" id="SM01359">
    <property type="entry name" value="A2M_N_2"/>
    <property type="match status" value="1"/>
</dbReference>
<dbReference type="InterPro" id="IPR002890">
    <property type="entry name" value="MG2"/>
</dbReference>
<dbReference type="Pfam" id="PF01835">
    <property type="entry name" value="MG2"/>
    <property type="match status" value="1"/>
</dbReference>
<protein>
    <recommendedName>
        <fullName evidence="7">MG2 domain-containing protein</fullName>
    </recommendedName>
</protein>
<feature type="chain" id="PRO_5007524372" description="MG2 domain-containing protein" evidence="2">
    <location>
        <begin position="18"/>
        <end position="1882"/>
    </location>
</feature>